<comment type="caution">
    <text evidence="5">The sequence shown here is derived from an EMBL/GenBank/DDBJ whole genome shotgun (WGS) entry which is preliminary data.</text>
</comment>
<dbReference type="InterPro" id="IPR036390">
    <property type="entry name" value="WH_DNA-bd_sf"/>
</dbReference>
<proteinExistence type="predicted"/>
<dbReference type="PROSITE" id="PS50995">
    <property type="entry name" value="HTH_MARR_2"/>
    <property type="match status" value="1"/>
</dbReference>
<dbReference type="Pfam" id="PF01047">
    <property type="entry name" value="MarR"/>
    <property type="match status" value="1"/>
</dbReference>
<dbReference type="SUPFAM" id="SSF46785">
    <property type="entry name" value="Winged helix' DNA-binding domain"/>
    <property type="match status" value="1"/>
</dbReference>
<dbReference type="InterPro" id="IPR000835">
    <property type="entry name" value="HTH_MarR-typ"/>
</dbReference>
<evidence type="ECO:0000256" key="1">
    <source>
        <dbReference type="ARBA" id="ARBA00023015"/>
    </source>
</evidence>
<dbReference type="Proteomes" id="UP001597347">
    <property type="component" value="Unassembled WGS sequence"/>
</dbReference>
<dbReference type="SMART" id="SM00347">
    <property type="entry name" value="HTH_MARR"/>
    <property type="match status" value="1"/>
</dbReference>
<keyword evidence="2" id="KW-0238">DNA-binding</keyword>
<dbReference type="InterPro" id="IPR036388">
    <property type="entry name" value="WH-like_DNA-bd_sf"/>
</dbReference>
<evidence type="ECO:0000313" key="6">
    <source>
        <dbReference type="Proteomes" id="UP001597347"/>
    </source>
</evidence>
<dbReference type="PRINTS" id="PR00598">
    <property type="entry name" value="HTHMARR"/>
</dbReference>
<evidence type="ECO:0000256" key="3">
    <source>
        <dbReference type="ARBA" id="ARBA00023163"/>
    </source>
</evidence>
<sequence length="161" mass="17461">MSAGDEEAAILLRGVRATMGAVAGSLARAFEELTPPQLRVLVLLRSTGEMQVGQVGTTLGLSPSGATRFVARLDRDGWLHRRRATDDRRSVTVALTRKGERFVDGLLVERGREMRRALDRVPEEDRATVLQGLRIFADAVDEPADSSTLESLGFAAEDEGA</sequence>
<dbReference type="PANTHER" id="PTHR42756">
    <property type="entry name" value="TRANSCRIPTIONAL REGULATOR, MARR"/>
    <property type="match status" value="1"/>
</dbReference>
<dbReference type="Gene3D" id="1.10.10.10">
    <property type="entry name" value="Winged helix-like DNA-binding domain superfamily/Winged helix DNA-binding domain"/>
    <property type="match status" value="1"/>
</dbReference>
<evidence type="ECO:0000259" key="4">
    <source>
        <dbReference type="PROSITE" id="PS50995"/>
    </source>
</evidence>
<dbReference type="RefSeq" id="WP_377933363.1">
    <property type="nucleotide sequence ID" value="NZ_JBHUEA010000008.1"/>
</dbReference>
<reference evidence="6" key="1">
    <citation type="journal article" date="2019" name="Int. J. Syst. Evol. Microbiol.">
        <title>The Global Catalogue of Microorganisms (GCM) 10K type strain sequencing project: providing services to taxonomists for standard genome sequencing and annotation.</title>
        <authorList>
            <consortium name="The Broad Institute Genomics Platform"/>
            <consortium name="The Broad Institute Genome Sequencing Center for Infectious Disease"/>
            <person name="Wu L."/>
            <person name="Ma J."/>
        </authorList>
    </citation>
    <scope>NUCLEOTIDE SEQUENCE [LARGE SCALE GENOMIC DNA]</scope>
    <source>
        <strain evidence="6">CGMCC 1.12471</strain>
    </source>
</reference>
<keyword evidence="6" id="KW-1185">Reference proteome</keyword>
<keyword evidence="1" id="KW-0805">Transcription regulation</keyword>
<protein>
    <submittedName>
        <fullName evidence="5">MarR family winged helix-turn-helix transcriptional regulator</fullName>
    </submittedName>
</protein>
<keyword evidence="3" id="KW-0804">Transcription</keyword>
<evidence type="ECO:0000256" key="2">
    <source>
        <dbReference type="ARBA" id="ARBA00023125"/>
    </source>
</evidence>
<dbReference type="EMBL" id="JBHUEA010000008">
    <property type="protein sequence ID" value="MFD1721274.1"/>
    <property type="molecule type" value="Genomic_DNA"/>
</dbReference>
<organism evidence="5 6">
    <name type="scientific">Amnibacterium endophyticum</name>
    <dbReference type="NCBI Taxonomy" id="2109337"/>
    <lineage>
        <taxon>Bacteria</taxon>
        <taxon>Bacillati</taxon>
        <taxon>Actinomycetota</taxon>
        <taxon>Actinomycetes</taxon>
        <taxon>Micrococcales</taxon>
        <taxon>Microbacteriaceae</taxon>
        <taxon>Amnibacterium</taxon>
    </lineage>
</organism>
<accession>A0ABW4LGZ3</accession>
<feature type="domain" description="HTH marR-type" evidence="4">
    <location>
        <begin position="5"/>
        <end position="138"/>
    </location>
</feature>
<evidence type="ECO:0000313" key="5">
    <source>
        <dbReference type="EMBL" id="MFD1721274.1"/>
    </source>
</evidence>
<name>A0ABW4LGZ3_9MICO</name>
<gene>
    <name evidence="5" type="ORF">ACFSBI_06900</name>
</gene>
<dbReference type="PANTHER" id="PTHR42756:SF1">
    <property type="entry name" value="TRANSCRIPTIONAL REPRESSOR OF EMRAB OPERON"/>
    <property type="match status" value="1"/>
</dbReference>